<gene>
    <name evidence="7" type="ORF">CDAUBV1_LOCUS1931</name>
</gene>
<accession>A0AAV2T0X1</accession>
<reference evidence="7" key="1">
    <citation type="submission" date="2024-06" db="EMBL/GenBank/DDBJ databases">
        <authorList>
            <person name="Liu X."/>
            <person name="Lenzi L."/>
            <person name="Haldenby T S."/>
            <person name="Uol C."/>
        </authorList>
    </citation>
    <scope>NUCLEOTIDE SEQUENCE</scope>
</reference>
<evidence type="ECO:0000256" key="1">
    <source>
        <dbReference type="ARBA" id="ARBA00004141"/>
    </source>
</evidence>
<keyword evidence="2 6" id="KW-0812">Transmembrane</keyword>
<dbReference type="Proteomes" id="UP001497525">
    <property type="component" value="Unassembled WGS sequence"/>
</dbReference>
<evidence type="ECO:0000313" key="8">
    <source>
        <dbReference type="Proteomes" id="UP001497525"/>
    </source>
</evidence>
<evidence type="ECO:0000256" key="3">
    <source>
        <dbReference type="ARBA" id="ARBA00022989"/>
    </source>
</evidence>
<dbReference type="EMBL" id="CAXLJL010000061">
    <property type="protein sequence ID" value="CAL5130315.1"/>
    <property type="molecule type" value="Genomic_DNA"/>
</dbReference>
<comment type="subcellular location">
    <subcellularLocation>
        <location evidence="1">Membrane</location>
        <topology evidence="1">Multi-pass membrane protein</topology>
    </subcellularLocation>
</comment>
<dbReference type="Pfam" id="PF13903">
    <property type="entry name" value="Claudin_2"/>
    <property type="match status" value="1"/>
</dbReference>
<dbReference type="Gene3D" id="1.20.140.150">
    <property type="match status" value="1"/>
</dbReference>
<dbReference type="GO" id="GO:0016020">
    <property type="term" value="C:membrane"/>
    <property type="evidence" value="ECO:0007669"/>
    <property type="project" value="UniProtKB-SubCell"/>
</dbReference>
<feature type="transmembrane region" description="Helical" evidence="6">
    <location>
        <begin position="137"/>
        <end position="156"/>
    </location>
</feature>
<keyword evidence="4 6" id="KW-0472">Membrane</keyword>
<dbReference type="PANTHER" id="PTHR21284">
    <property type="entry name" value="EG:80H7.2 PROTEIN"/>
    <property type="match status" value="1"/>
</dbReference>
<dbReference type="AlphaFoldDB" id="A0AAV2T0X1"/>
<organism evidence="7 8">
    <name type="scientific">Calicophoron daubneyi</name>
    <name type="common">Rumen fluke</name>
    <name type="synonym">Paramphistomum daubneyi</name>
    <dbReference type="NCBI Taxonomy" id="300641"/>
    <lineage>
        <taxon>Eukaryota</taxon>
        <taxon>Metazoa</taxon>
        <taxon>Spiralia</taxon>
        <taxon>Lophotrochozoa</taxon>
        <taxon>Platyhelminthes</taxon>
        <taxon>Trematoda</taxon>
        <taxon>Digenea</taxon>
        <taxon>Plagiorchiida</taxon>
        <taxon>Pronocephalata</taxon>
        <taxon>Paramphistomoidea</taxon>
        <taxon>Paramphistomidae</taxon>
        <taxon>Calicophoron</taxon>
    </lineage>
</organism>
<feature type="region of interest" description="Disordered" evidence="5">
    <location>
        <begin position="215"/>
        <end position="316"/>
    </location>
</feature>
<evidence type="ECO:0000313" key="7">
    <source>
        <dbReference type="EMBL" id="CAL5130315.1"/>
    </source>
</evidence>
<comment type="caution">
    <text evidence="7">The sequence shown here is derived from an EMBL/GenBank/DDBJ whole genome shotgun (WGS) entry which is preliminary data.</text>
</comment>
<evidence type="ECO:0000256" key="4">
    <source>
        <dbReference type="ARBA" id="ARBA00023136"/>
    </source>
</evidence>
<feature type="transmembrane region" description="Helical" evidence="6">
    <location>
        <begin position="12"/>
        <end position="40"/>
    </location>
</feature>
<name>A0AAV2T0X1_CALDB</name>
<keyword evidence="3 6" id="KW-1133">Transmembrane helix</keyword>
<dbReference type="InterPro" id="IPR004031">
    <property type="entry name" value="PMP22/EMP/MP20/Claudin"/>
</dbReference>
<feature type="compositionally biased region" description="Basic and acidic residues" evidence="5">
    <location>
        <begin position="290"/>
        <end position="316"/>
    </location>
</feature>
<evidence type="ECO:0000256" key="6">
    <source>
        <dbReference type="SAM" id="Phobius"/>
    </source>
</evidence>
<evidence type="ECO:0000256" key="5">
    <source>
        <dbReference type="SAM" id="MobiDB-lite"/>
    </source>
</evidence>
<feature type="compositionally biased region" description="Acidic residues" evidence="5">
    <location>
        <begin position="253"/>
        <end position="276"/>
    </location>
</feature>
<sequence>MYEQRKQPSKKSTGLFAASLTLTLLAVCTNFISFVSPYWIQSIPSKHSQFERIGLWTACFNGYMRPGLYDKAYFGCYYIYYVEYDSVRGWINPGWLYGIQTTSSVGILLQFLVTFVLLSQSNRAIERDDIRAVKFTLFGHFVTCITLAASLVAFAVARYDSTWMPYPEMNVLSWSYAVAALSFALTSAVFLVDFFRYLYLEALAERQSDDALLKDTDPVGLSSPPMKEARDVPYTPSGGDVLSVTPRPIDPGMMEEEEDEMMQEGDGQVDFDDQVDNEAASSSRNFNGLDPRRLRNGRDVDEYRPMVRSSREPAIY</sequence>
<feature type="transmembrane region" description="Helical" evidence="6">
    <location>
        <begin position="95"/>
        <end position="117"/>
    </location>
</feature>
<protein>
    <submittedName>
        <fullName evidence="7">Uncharacterized protein</fullName>
    </submittedName>
</protein>
<proteinExistence type="predicted"/>
<dbReference type="PANTHER" id="PTHR21284:SF12">
    <property type="entry name" value="EG:80H7.2 PROTEIN"/>
    <property type="match status" value="1"/>
</dbReference>
<feature type="transmembrane region" description="Helical" evidence="6">
    <location>
        <begin position="176"/>
        <end position="199"/>
    </location>
</feature>
<evidence type="ECO:0000256" key="2">
    <source>
        <dbReference type="ARBA" id="ARBA00022692"/>
    </source>
</evidence>